<organism evidence="5 6">
    <name type="scientific">Sphaerospermopsis kisseleviana CS-549</name>
    <dbReference type="NCBI Taxonomy" id="3021783"/>
    <lineage>
        <taxon>Bacteria</taxon>
        <taxon>Bacillati</taxon>
        <taxon>Cyanobacteriota</taxon>
        <taxon>Cyanophyceae</taxon>
        <taxon>Nostocales</taxon>
        <taxon>Aphanizomenonaceae</taxon>
        <taxon>Sphaerospermopsis</taxon>
        <taxon>Sphaerospermopsis kisseleviana</taxon>
    </lineage>
</organism>
<dbReference type="Proteomes" id="UP001211711">
    <property type="component" value="Unassembled WGS sequence"/>
</dbReference>
<evidence type="ECO:0000256" key="2">
    <source>
        <dbReference type="ARBA" id="ARBA00022549"/>
    </source>
</evidence>
<comment type="similarity">
    <text evidence="1">Belongs to the CpcE/RpcE/PecE family.</text>
</comment>
<dbReference type="SMART" id="SM00567">
    <property type="entry name" value="EZ_HEAT"/>
    <property type="match status" value="8"/>
</dbReference>
<dbReference type="EMBL" id="JAQMTI010000108">
    <property type="protein sequence ID" value="MDB9441475.1"/>
    <property type="molecule type" value="Genomic_DNA"/>
</dbReference>
<keyword evidence="3" id="KW-0605">Phycobilisome</keyword>
<dbReference type="RefSeq" id="WP_096573043.1">
    <property type="nucleotide sequence ID" value="NZ_JAQMTI010000108.1"/>
</dbReference>
<evidence type="ECO:0000256" key="4">
    <source>
        <dbReference type="ARBA" id="ARBA00023239"/>
    </source>
</evidence>
<protein>
    <submittedName>
        <fullName evidence="5">HEAT repeat domain-containing protein</fullName>
    </submittedName>
</protein>
<comment type="caution">
    <text evidence="5">The sequence shown here is derived from an EMBL/GenBank/DDBJ whole genome shotgun (WGS) entry which is preliminary data.</text>
</comment>
<keyword evidence="4" id="KW-0456">Lyase</keyword>
<gene>
    <name evidence="5" type="ORF">PN497_08900</name>
</gene>
<dbReference type="Gene3D" id="3.40.50.300">
    <property type="entry name" value="P-loop containing nucleotide triphosphate hydrolases"/>
    <property type="match status" value="1"/>
</dbReference>
<accession>A0ABT4ZPZ4</accession>
<evidence type="ECO:0000313" key="6">
    <source>
        <dbReference type="Proteomes" id="UP001211711"/>
    </source>
</evidence>
<dbReference type="InterPro" id="IPR004155">
    <property type="entry name" value="PBS_lyase_HEAT"/>
</dbReference>
<dbReference type="InterPro" id="IPR027417">
    <property type="entry name" value="P-loop_NTPase"/>
</dbReference>
<dbReference type="Pfam" id="PF13646">
    <property type="entry name" value="HEAT_2"/>
    <property type="match status" value="3"/>
</dbReference>
<sequence length="1283" mass="146251">MTREAWLKSDEKGLARYVHKEAGQFLPFSQNQLDLLKQPNGRHLLIEVIYNTLCNLSIQYALEKYDQSNDTQQIIREPSEIIGNIRQGTCLDLAAFFCGVCLTYELLPLLIIIKGHALVAVSLNHGFGDYKARQRKEYDKLFKRGSGLLSLTDSNNLTNFINLVDSGQYLFIECTGFAQSDSLNSATPEGSDRINGFLTFEQAIIAGRKQFEPETNRPPQFALDIAVIYHEESWQPLPISLPDMDSEIGKAVLLEKDVKNFFSIILNNIETDLNRLKNNSDIESQEKFRYIPIQVTSERISQPLVETPLIYGEHATELKRIYAYKGFDNELAQRYKVNWEEAKAKEDYKVIMVLADPGMGKSTLLRMDAWNTAQQQKDNLGIITIINDEDLNFPILLRLSQIAKKLNEDSQIINLIPTLIEKISNLPKEVFPILNKNLKDGKCLVFLDALDEVPPIYRDRLKRKLNDFASIYSGKIICTSRIVGYDKIFFNSNSNKVVEVEIVPFGQNQIEQYISWFINDNLLVERLISELRNKPQIMGLAQNPLLLSLICNMYNKPKPPSLPAKRTEIYRQTINNFMSTEWDEERKKEVDIVDSDTRKEAKVKLLSEIAYNLSSNSNDNIHFDELNGVIEQVLNNEDNEIKSDLNDSKPIDLIRELSEKDGILQKMESEENDEESHYLFLHRTFQEYFTALYLANDENLIEEAIKHIWQYEWHETLTLLTGLIEKKLKAVAFIKSIKEQRDDIFYTLKLLAGRCLAERKLDDSDLVEDIYHFWHKFPSANFIRSTVVTIGQVNSQMFRMLKETLENTNESEQVRSEAALALGEIRNSEAIPALNATLKSSNPRLKRQSALALGDIGTSDAIKLLIECFKDPSYVSSFQSLYGNNKEYEICSALAIIGNREVIEELIKFLNNKEEDINYRISAAKTLAKIGNETRQENDKIQIIEAIVNAINEISGYILNKDVQGFQEKLIWALSEISNEKVMKYLIKVLNDKQKNIQTRTTTARALGKIGSSEAVQALITTFNEENDSDTDINDIRTTTARALGKISSPEAVQALIKACEHTNKFVKSSALKALGEIDNLKVEEILVDTKNNHQNEKVRNKAELAWKNIQSKKNSNSNEPAPTNSATGIDINMLPKIIADIDTSNTVYIDKIRNQAKEDLRRFNNPEGASYLTEVLKKTKCSELKIEVSFALGRIGKGNEQAMEALILTLKDNNRNVIRAVVSALEECSTEKTLRRLIELSHTEVNIYDPDVFYLARKLAIKFNQSKVDFIPVYPELVSTQQ</sequence>
<evidence type="ECO:0000256" key="3">
    <source>
        <dbReference type="ARBA" id="ARBA00022738"/>
    </source>
</evidence>
<dbReference type="PANTHER" id="PTHR12697">
    <property type="entry name" value="PBS LYASE HEAT-LIKE PROTEIN"/>
    <property type="match status" value="1"/>
</dbReference>
<reference evidence="5 6" key="1">
    <citation type="submission" date="2023-01" db="EMBL/GenBank/DDBJ databases">
        <title>Genomes from the Australian National Cyanobacteria Reference Collection.</title>
        <authorList>
            <person name="Willis A."/>
            <person name="Lee E.M.F."/>
        </authorList>
    </citation>
    <scope>NUCLEOTIDE SEQUENCE [LARGE SCALE GENOMIC DNA]</scope>
    <source>
        <strain evidence="5 6">CS-549</strain>
    </source>
</reference>
<dbReference type="InterPro" id="IPR016024">
    <property type="entry name" value="ARM-type_fold"/>
</dbReference>
<dbReference type="SUPFAM" id="SSF52540">
    <property type="entry name" value="P-loop containing nucleoside triphosphate hydrolases"/>
    <property type="match status" value="1"/>
</dbReference>
<dbReference type="SUPFAM" id="SSF48371">
    <property type="entry name" value="ARM repeat"/>
    <property type="match status" value="2"/>
</dbReference>
<evidence type="ECO:0000313" key="5">
    <source>
        <dbReference type="EMBL" id="MDB9441475.1"/>
    </source>
</evidence>
<dbReference type="InterPro" id="IPR011989">
    <property type="entry name" value="ARM-like"/>
</dbReference>
<proteinExistence type="inferred from homology"/>
<name>A0ABT4ZPZ4_9CYAN</name>
<dbReference type="PANTHER" id="PTHR12697:SF5">
    <property type="entry name" value="DEOXYHYPUSINE HYDROXYLASE"/>
    <property type="match status" value="1"/>
</dbReference>
<keyword evidence="6" id="KW-1185">Reference proteome</keyword>
<evidence type="ECO:0000256" key="1">
    <source>
        <dbReference type="ARBA" id="ARBA00009299"/>
    </source>
</evidence>
<dbReference type="Gene3D" id="1.25.10.10">
    <property type="entry name" value="Leucine-rich Repeat Variant"/>
    <property type="match status" value="3"/>
</dbReference>
<keyword evidence="2" id="KW-0042">Antenna complex</keyword>